<gene>
    <name evidence="3" type="ORF">GCM10025866_25230</name>
</gene>
<reference evidence="4" key="1">
    <citation type="journal article" date="2019" name="Int. J. Syst. Evol. Microbiol.">
        <title>The Global Catalogue of Microorganisms (GCM) 10K type strain sequencing project: providing services to taxonomists for standard genome sequencing and annotation.</title>
        <authorList>
            <consortium name="The Broad Institute Genomics Platform"/>
            <consortium name="The Broad Institute Genome Sequencing Center for Infectious Disease"/>
            <person name="Wu L."/>
            <person name="Ma J."/>
        </authorList>
    </citation>
    <scope>NUCLEOTIDE SEQUENCE [LARGE SCALE GENOMIC DNA]</scope>
    <source>
        <strain evidence="4">NBRC 108725</strain>
    </source>
</reference>
<organism evidence="3 4">
    <name type="scientific">Naasia aerilata</name>
    <dbReference type="NCBI Taxonomy" id="1162966"/>
    <lineage>
        <taxon>Bacteria</taxon>
        <taxon>Bacillati</taxon>
        <taxon>Actinomycetota</taxon>
        <taxon>Actinomycetes</taxon>
        <taxon>Micrococcales</taxon>
        <taxon>Microbacteriaceae</taxon>
        <taxon>Naasia</taxon>
    </lineage>
</organism>
<evidence type="ECO:0000313" key="3">
    <source>
        <dbReference type="EMBL" id="BDZ46614.1"/>
    </source>
</evidence>
<dbReference type="Proteomes" id="UP001321498">
    <property type="component" value="Chromosome"/>
</dbReference>
<keyword evidence="1" id="KW-0378">Hydrolase</keyword>
<dbReference type="InterPro" id="IPR042001">
    <property type="entry name" value="Sortase_F"/>
</dbReference>
<evidence type="ECO:0000256" key="2">
    <source>
        <dbReference type="SAM" id="SignalP"/>
    </source>
</evidence>
<dbReference type="SUPFAM" id="SSF63817">
    <property type="entry name" value="Sortase"/>
    <property type="match status" value="1"/>
</dbReference>
<dbReference type="RefSeq" id="WP_286276645.1">
    <property type="nucleotide sequence ID" value="NZ_AP027731.1"/>
</dbReference>
<accession>A0ABN6XP01</accession>
<dbReference type="CDD" id="cd05829">
    <property type="entry name" value="Sortase_F"/>
    <property type="match status" value="1"/>
</dbReference>
<dbReference type="InterPro" id="IPR023365">
    <property type="entry name" value="Sortase_dom-sf"/>
</dbReference>
<evidence type="ECO:0008006" key="5">
    <source>
        <dbReference type="Google" id="ProtNLM"/>
    </source>
</evidence>
<proteinExistence type="predicted"/>
<name>A0ABN6XP01_9MICO</name>
<dbReference type="InterPro" id="IPR005754">
    <property type="entry name" value="Sortase"/>
</dbReference>
<feature type="chain" id="PRO_5046413814" description="Class F sortase" evidence="2">
    <location>
        <begin position="21"/>
        <end position="205"/>
    </location>
</feature>
<keyword evidence="2" id="KW-0732">Signal</keyword>
<dbReference type="Gene3D" id="2.40.260.10">
    <property type="entry name" value="Sortase"/>
    <property type="match status" value="1"/>
</dbReference>
<dbReference type="EMBL" id="AP027731">
    <property type="protein sequence ID" value="BDZ46614.1"/>
    <property type="molecule type" value="Genomic_DNA"/>
</dbReference>
<evidence type="ECO:0000313" key="4">
    <source>
        <dbReference type="Proteomes" id="UP001321498"/>
    </source>
</evidence>
<protein>
    <recommendedName>
        <fullName evidence="5">Class F sortase</fullName>
    </recommendedName>
</protein>
<keyword evidence="4" id="KW-1185">Reference proteome</keyword>
<dbReference type="Pfam" id="PF04203">
    <property type="entry name" value="Sortase"/>
    <property type="match status" value="1"/>
</dbReference>
<evidence type="ECO:0000256" key="1">
    <source>
        <dbReference type="ARBA" id="ARBA00022801"/>
    </source>
</evidence>
<sequence length="205" mass="21068">MAAVACALAVGGTVASGAAARPAPAPVPVAQHVSVQPAAAPAAPLQDPQPLPADTPAAGVVPTRLLIPDIGVDAALPPLSLDENRVLLPPGDLDTAGWYTGSAVPGAVGPAILAGHVDDTETAGVFARLHELQPGASITVQLSDGTSRQYRMDRSEDVAKAEFPTEQVYGPTPNSQLRIITCNGPYDFDAMHYRNNLVVFAVPVE</sequence>
<feature type="signal peptide" evidence="2">
    <location>
        <begin position="1"/>
        <end position="20"/>
    </location>
</feature>